<protein>
    <recommendedName>
        <fullName evidence="6">Thiamine transporter HmpT</fullName>
    </recommendedName>
</protein>
<dbReference type="InterPro" id="IPR009825">
    <property type="entry name" value="ECF_substrate-spec-like"/>
</dbReference>
<reference evidence="4 5" key="1">
    <citation type="submission" date="2016-02" db="EMBL/GenBank/DDBJ databases">
        <title>Genome sequence of Clostridium colicanis DSM 13634.</title>
        <authorList>
            <person name="Poehlein A."/>
            <person name="Daniel R."/>
        </authorList>
    </citation>
    <scope>NUCLEOTIDE SEQUENCE [LARGE SCALE GENOMIC DNA]</scope>
    <source>
        <strain evidence="4 5">DSM 13634</strain>
    </source>
</reference>
<keyword evidence="2 3" id="KW-1133">Transmembrane helix</keyword>
<dbReference type="PATRIC" id="fig|1121305.3.peg.1251"/>
<dbReference type="Proteomes" id="UP000075374">
    <property type="component" value="Unassembled WGS sequence"/>
</dbReference>
<dbReference type="PANTHER" id="PTHR37815:SF3">
    <property type="entry name" value="UPF0397 PROTEIN SPR0429"/>
    <property type="match status" value="1"/>
</dbReference>
<feature type="transmembrane region" description="Helical" evidence="3">
    <location>
        <begin position="116"/>
        <end position="142"/>
    </location>
</feature>
<feature type="transmembrane region" description="Helical" evidence="3">
    <location>
        <begin position="79"/>
        <end position="101"/>
    </location>
</feature>
<evidence type="ECO:0000313" key="4">
    <source>
        <dbReference type="EMBL" id="KYH29112.1"/>
    </source>
</evidence>
<dbReference type="Gene3D" id="1.10.1760.20">
    <property type="match status" value="1"/>
</dbReference>
<keyword evidence="5" id="KW-1185">Reference proteome</keyword>
<dbReference type="AlphaFoldDB" id="A0A151ANA4"/>
<gene>
    <name evidence="4" type="ORF">CLCOL_12490</name>
</gene>
<dbReference type="STRING" id="1121305.CLCOL_12490"/>
<dbReference type="RefSeq" id="WP_061858118.1">
    <property type="nucleotide sequence ID" value="NZ_LTBB01000005.1"/>
</dbReference>
<name>A0A151ANA4_9CLOT</name>
<evidence type="ECO:0008006" key="6">
    <source>
        <dbReference type="Google" id="ProtNLM"/>
    </source>
</evidence>
<proteinExistence type="predicted"/>
<feature type="transmembrane region" description="Helical" evidence="3">
    <location>
        <begin position="12"/>
        <end position="34"/>
    </location>
</feature>
<evidence type="ECO:0000256" key="1">
    <source>
        <dbReference type="ARBA" id="ARBA00022692"/>
    </source>
</evidence>
<dbReference type="GO" id="GO:0016020">
    <property type="term" value="C:membrane"/>
    <property type="evidence" value="ECO:0007669"/>
    <property type="project" value="InterPro"/>
</dbReference>
<sequence>MDYEKTNLSSRAAAIHDIIQVGLMAAVIFVMTSIAHIPSFMGVVHLGDSMVLLGAVLLKKKKGAISAAIGMSLFDLLNGYTAWAPFTFVIKGLMGLIAGSIAHRKNYNGESFINNLFAFLIAGIFMIAAYYFSGVILARFIVLKAATLNEAFIIAMKDIPGNIAQAIAGIIISLPLSSTIKKALKYANIVL</sequence>
<organism evidence="4 5">
    <name type="scientific">Clostridium colicanis DSM 13634</name>
    <dbReference type="NCBI Taxonomy" id="1121305"/>
    <lineage>
        <taxon>Bacteria</taxon>
        <taxon>Bacillati</taxon>
        <taxon>Bacillota</taxon>
        <taxon>Clostridia</taxon>
        <taxon>Eubacteriales</taxon>
        <taxon>Clostridiaceae</taxon>
        <taxon>Clostridium</taxon>
    </lineage>
</organism>
<keyword evidence="3" id="KW-0472">Membrane</keyword>
<evidence type="ECO:0000313" key="5">
    <source>
        <dbReference type="Proteomes" id="UP000075374"/>
    </source>
</evidence>
<keyword evidence="1 3" id="KW-0812">Transmembrane</keyword>
<dbReference type="EMBL" id="LTBB01000005">
    <property type="protein sequence ID" value="KYH29112.1"/>
    <property type="molecule type" value="Genomic_DNA"/>
</dbReference>
<accession>A0A151ANA4</accession>
<evidence type="ECO:0000256" key="2">
    <source>
        <dbReference type="ARBA" id="ARBA00022989"/>
    </source>
</evidence>
<evidence type="ECO:0000256" key="3">
    <source>
        <dbReference type="SAM" id="Phobius"/>
    </source>
</evidence>
<dbReference type="PANTHER" id="PTHR37815">
    <property type="entry name" value="UPF0397 PROTEIN BC_2624-RELATED"/>
    <property type="match status" value="1"/>
</dbReference>
<dbReference type="Pfam" id="PF07155">
    <property type="entry name" value="ECF-ribofla_trS"/>
    <property type="match status" value="1"/>
</dbReference>
<comment type="caution">
    <text evidence="4">The sequence shown here is derived from an EMBL/GenBank/DDBJ whole genome shotgun (WGS) entry which is preliminary data.</text>
</comment>